<gene>
    <name evidence="1" type="ORF">GKR67_08760</name>
</gene>
<name>A0AAW9VA90_9GAMM</name>
<comment type="caution">
    <text evidence="1">The sequence shown here is derived from an EMBL/GenBank/DDBJ whole genome shotgun (WGS) entry which is preliminary data.</text>
</comment>
<reference evidence="1 2" key="1">
    <citation type="submission" date="2019-10" db="EMBL/GenBank/DDBJ databases">
        <title>Comparative genomic analysis of Providencia.</title>
        <authorList>
            <person name="Yuan C."/>
            <person name="Wei Y."/>
            <person name="Yin Z."/>
        </authorList>
    </citation>
    <scope>NUCLEOTIDE SEQUENCE [LARGE SCALE GENOMIC DNA]</scope>
    <source>
        <strain evidence="2">wls1934</strain>
    </source>
</reference>
<protein>
    <submittedName>
        <fullName evidence="1">Uncharacterized protein</fullName>
    </submittedName>
</protein>
<sequence>MNVQFNKEDNIMPFNKNIANRDELACVITNNYTQGSVYIPAVGVINNLLKKAGIGLSSNALQSISDNIQQVNIGTRTEASASLRECAVFTKDTINSLKVGHFGEAAVNAAGVLINGAGSALYFANYDRERMSPQQRSLYDAMHP</sequence>
<dbReference type="AlphaFoldDB" id="A0AAW9VA90"/>
<proteinExistence type="predicted"/>
<evidence type="ECO:0000313" key="2">
    <source>
        <dbReference type="Proteomes" id="UP000449944"/>
    </source>
</evidence>
<dbReference type="EMBL" id="WLUB01000030">
    <property type="protein sequence ID" value="MTC34702.1"/>
    <property type="molecule type" value="Genomic_DNA"/>
</dbReference>
<organism evidence="1 2">
    <name type="scientific">Providencia alcalifaciens</name>
    <dbReference type="NCBI Taxonomy" id="126385"/>
    <lineage>
        <taxon>Bacteria</taxon>
        <taxon>Pseudomonadati</taxon>
        <taxon>Pseudomonadota</taxon>
        <taxon>Gammaproteobacteria</taxon>
        <taxon>Enterobacterales</taxon>
        <taxon>Morganellaceae</taxon>
        <taxon>Providencia</taxon>
    </lineage>
</organism>
<accession>A0AAW9VA90</accession>
<dbReference type="Proteomes" id="UP000449944">
    <property type="component" value="Unassembled WGS sequence"/>
</dbReference>
<evidence type="ECO:0000313" key="1">
    <source>
        <dbReference type="EMBL" id="MTC34702.1"/>
    </source>
</evidence>